<evidence type="ECO:0000313" key="1">
    <source>
        <dbReference type="EMBL" id="RXN11918.1"/>
    </source>
</evidence>
<gene>
    <name evidence="1" type="ORF">ROHU_029787</name>
</gene>
<sequence length="75" mass="8319">MTASPTSILAGRQVHMMGSLVEAMTIVGEDKEWGRRRRTVTRVKREAIDIGITDSRLTFSLAAPVALAMFRQLTD</sequence>
<reference evidence="1 2" key="1">
    <citation type="submission" date="2018-03" db="EMBL/GenBank/DDBJ databases">
        <title>Draft genome sequence of Rohu Carp (Labeo rohita).</title>
        <authorList>
            <person name="Das P."/>
            <person name="Kushwaha B."/>
            <person name="Joshi C.G."/>
            <person name="Kumar D."/>
            <person name="Nagpure N.S."/>
            <person name="Sahoo L."/>
            <person name="Das S.P."/>
            <person name="Bit A."/>
            <person name="Patnaik S."/>
            <person name="Meher P.K."/>
            <person name="Jayasankar P."/>
            <person name="Koringa P.G."/>
            <person name="Patel N.V."/>
            <person name="Hinsu A.T."/>
            <person name="Kumar R."/>
            <person name="Pandey M."/>
            <person name="Agarwal S."/>
            <person name="Srivastava S."/>
            <person name="Singh M."/>
            <person name="Iquebal M.A."/>
            <person name="Jaiswal S."/>
            <person name="Angadi U.B."/>
            <person name="Kumar N."/>
            <person name="Raza M."/>
            <person name="Shah T.M."/>
            <person name="Rai A."/>
            <person name="Jena J.K."/>
        </authorList>
    </citation>
    <scope>NUCLEOTIDE SEQUENCE [LARGE SCALE GENOMIC DNA]</scope>
    <source>
        <strain evidence="1">DASCIFA01</strain>
        <tissue evidence="1">Testis</tissue>
    </source>
</reference>
<protein>
    <submittedName>
        <fullName evidence="1">Uncharacterized protein</fullName>
    </submittedName>
</protein>
<dbReference type="EMBL" id="QBIY01013101">
    <property type="protein sequence ID" value="RXN11918.1"/>
    <property type="molecule type" value="Genomic_DNA"/>
</dbReference>
<accession>A0A498LTZ1</accession>
<dbReference type="Proteomes" id="UP000290572">
    <property type="component" value="Unassembled WGS sequence"/>
</dbReference>
<name>A0A498LTZ1_LABRO</name>
<keyword evidence="2" id="KW-1185">Reference proteome</keyword>
<evidence type="ECO:0000313" key="2">
    <source>
        <dbReference type="Proteomes" id="UP000290572"/>
    </source>
</evidence>
<organism evidence="1 2">
    <name type="scientific">Labeo rohita</name>
    <name type="common">Indian major carp</name>
    <name type="synonym">Cyprinus rohita</name>
    <dbReference type="NCBI Taxonomy" id="84645"/>
    <lineage>
        <taxon>Eukaryota</taxon>
        <taxon>Metazoa</taxon>
        <taxon>Chordata</taxon>
        <taxon>Craniata</taxon>
        <taxon>Vertebrata</taxon>
        <taxon>Euteleostomi</taxon>
        <taxon>Actinopterygii</taxon>
        <taxon>Neopterygii</taxon>
        <taxon>Teleostei</taxon>
        <taxon>Ostariophysi</taxon>
        <taxon>Cypriniformes</taxon>
        <taxon>Cyprinidae</taxon>
        <taxon>Labeoninae</taxon>
        <taxon>Labeonini</taxon>
        <taxon>Labeo</taxon>
    </lineage>
</organism>
<dbReference type="AlphaFoldDB" id="A0A498LTZ1"/>
<comment type="caution">
    <text evidence="1">The sequence shown here is derived from an EMBL/GenBank/DDBJ whole genome shotgun (WGS) entry which is preliminary data.</text>
</comment>
<proteinExistence type="predicted"/>